<evidence type="ECO:0000256" key="3">
    <source>
        <dbReference type="SAM" id="Coils"/>
    </source>
</evidence>
<dbReference type="GO" id="GO:0042147">
    <property type="term" value="P:retrograde transport, endosome to Golgi"/>
    <property type="evidence" value="ECO:0007669"/>
    <property type="project" value="UniProtKB-UniRule"/>
</dbReference>
<dbReference type="OrthoDB" id="203678at2759"/>
<keyword evidence="5" id="KW-1185">Reference proteome</keyword>
<proteinExistence type="inferred from homology"/>
<dbReference type="GO" id="GO:0006869">
    <property type="term" value="P:lipid transport"/>
    <property type="evidence" value="ECO:0007669"/>
    <property type="project" value="UniProtKB-UniRule"/>
</dbReference>
<feature type="coiled-coil region" evidence="3">
    <location>
        <begin position="91"/>
        <end position="118"/>
    </location>
</feature>
<evidence type="ECO:0000256" key="1">
    <source>
        <dbReference type="ARBA" id="ARBA00006080"/>
    </source>
</evidence>
<dbReference type="AlphaFoldDB" id="A0A9N8ZVF7"/>
<comment type="function">
    <text evidence="2">Acts as component of the GARP complex that is involved in retrograde transport from early and late endosomes to the trans-Golgi network (TGN).</text>
</comment>
<comment type="subcellular location">
    <subcellularLocation>
        <location evidence="2">Golgi apparatus</location>
        <location evidence="2">trans-Golgi network</location>
    </subcellularLocation>
</comment>
<comment type="subunit">
    <text evidence="2">Component of the Golgi-associated retrograde protein (GARP) complex.</text>
</comment>
<dbReference type="Proteomes" id="UP000789508">
    <property type="component" value="Unassembled WGS sequence"/>
</dbReference>
<dbReference type="GO" id="GO:1990745">
    <property type="term" value="C:EARP complex"/>
    <property type="evidence" value="ECO:0007669"/>
    <property type="project" value="TreeGrafter"/>
</dbReference>
<keyword evidence="2" id="KW-0813">Transport</keyword>
<dbReference type="GO" id="GO:0048193">
    <property type="term" value="P:Golgi vesicle transport"/>
    <property type="evidence" value="ECO:0007669"/>
    <property type="project" value="TreeGrafter"/>
</dbReference>
<dbReference type="GO" id="GO:0015031">
    <property type="term" value="P:protein transport"/>
    <property type="evidence" value="ECO:0007669"/>
    <property type="project" value="UniProtKB-UniRule"/>
</dbReference>
<dbReference type="GO" id="GO:0007030">
    <property type="term" value="P:Golgi organization"/>
    <property type="evidence" value="ECO:0007669"/>
    <property type="project" value="UniProtKB-UniRule"/>
</dbReference>
<keyword evidence="3" id="KW-0175">Coiled coil</keyword>
<dbReference type="GO" id="GO:0032456">
    <property type="term" value="P:endocytic recycling"/>
    <property type="evidence" value="ECO:0007669"/>
    <property type="project" value="TreeGrafter"/>
</dbReference>
<dbReference type="PANTHER" id="PTHR15954">
    <property type="entry name" value="VACUOLAR PROTEIN SORTING-ASSOCIATED PROTEIN 51 HOMOLOG"/>
    <property type="match status" value="1"/>
</dbReference>
<dbReference type="GO" id="GO:0000938">
    <property type="term" value="C:GARP complex"/>
    <property type="evidence" value="ECO:0007669"/>
    <property type="project" value="UniProtKB-UniRule"/>
</dbReference>
<accession>A0A9N8ZVF7</accession>
<evidence type="ECO:0000256" key="2">
    <source>
        <dbReference type="RuleBase" id="RU368010"/>
    </source>
</evidence>
<gene>
    <name evidence="4" type="ORF">ALEPTO_LOCUS3832</name>
</gene>
<reference evidence="4" key="1">
    <citation type="submission" date="2021-06" db="EMBL/GenBank/DDBJ databases">
        <authorList>
            <person name="Kallberg Y."/>
            <person name="Tangrot J."/>
            <person name="Rosling A."/>
        </authorList>
    </citation>
    <scope>NUCLEOTIDE SEQUENCE</scope>
    <source>
        <strain evidence="4">FL130A</strain>
    </source>
</reference>
<evidence type="ECO:0000313" key="4">
    <source>
        <dbReference type="EMBL" id="CAG8508116.1"/>
    </source>
</evidence>
<dbReference type="PANTHER" id="PTHR15954:SF4">
    <property type="entry name" value="VACUOLAR PROTEIN SORTING-ASSOCIATED PROTEIN 51 HOMOLOG"/>
    <property type="match status" value="1"/>
</dbReference>
<comment type="caution">
    <text evidence="4">The sequence shown here is derived from an EMBL/GenBank/DDBJ whole genome shotgun (WGS) entry which is preliminary data.</text>
</comment>
<dbReference type="InterPro" id="IPR014812">
    <property type="entry name" value="Vps51"/>
</dbReference>
<evidence type="ECO:0000313" key="5">
    <source>
        <dbReference type="Proteomes" id="UP000789508"/>
    </source>
</evidence>
<organism evidence="4 5">
    <name type="scientific">Ambispora leptoticha</name>
    <dbReference type="NCBI Taxonomy" id="144679"/>
    <lineage>
        <taxon>Eukaryota</taxon>
        <taxon>Fungi</taxon>
        <taxon>Fungi incertae sedis</taxon>
        <taxon>Mucoromycota</taxon>
        <taxon>Glomeromycotina</taxon>
        <taxon>Glomeromycetes</taxon>
        <taxon>Archaeosporales</taxon>
        <taxon>Ambisporaceae</taxon>
        <taxon>Ambispora</taxon>
    </lineage>
</organism>
<keyword evidence="2" id="KW-0653">Protein transport</keyword>
<keyword evidence="2" id="KW-0445">Lipid transport</keyword>
<dbReference type="Pfam" id="PF08700">
    <property type="entry name" value="VPS51_Exo84_N"/>
    <property type="match status" value="1"/>
</dbReference>
<dbReference type="EMBL" id="CAJVPS010000770">
    <property type="protein sequence ID" value="CAG8508116.1"/>
    <property type="molecule type" value="Genomic_DNA"/>
</dbReference>
<protein>
    <recommendedName>
        <fullName evidence="2">Vacuolar protein sorting-associated protein 51 homolog</fullName>
    </recommendedName>
</protein>
<keyword evidence="2" id="KW-0333">Golgi apparatus</keyword>
<name>A0A9N8ZVF7_9GLOM</name>
<dbReference type="GO" id="GO:0005829">
    <property type="term" value="C:cytosol"/>
    <property type="evidence" value="ECO:0007669"/>
    <property type="project" value="GOC"/>
</dbReference>
<comment type="similarity">
    <text evidence="1 2">Belongs to the VPS51 family.</text>
</comment>
<dbReference type="GO" id="GO:0016020">
    <property type="term" value="C:membrane"/>
    <property type="evidence" value="ECO:0007669"/>
    <property type="project" value="TreeGrafter"/>
</dbReference>
<sequence>MQQQQRSRAKDLLRNYYGLADVEKKQVNPLDIDSNSFEPEKYFNKLVTEKQLSELIQQDNDLITEIRQLNGDMETLVYENYNKFISATDTIQKMRSNVEAMESEMDQLTKNVSTISNISRDVESALGPKRDKIEKLSEVHELLKKHQSI</sequence>